<protein>
    <submittedName>
        <fullName evidence="2">Uncharacterized protein</fullName>
    </submittedName>
</protein>
<keyword evidence="3" id="KW-1185">Reference proteome</keyword>
<gene>
    <name evidence="2" type="ORF">B0T16DRAFT_417296</name>
</gene>
<dbReference type="AlphaFoldDB" id="A0AA39Y468"/>
<reference evidence="2" key="1">
    <citation type="submission" date="2023-06" db="EMBL/GenBank/DDBJ databases">
        <title>Genome-scale phylogeny and comparative genomics of the fungal order Sordariales.</title>
        <authorList>
            <consortium name="Lawrence Berkeley National Laboratory"/>
            <person name="Hensen N."/>
            <person name="Bonometti L."/>
            <person name="Westerberg I."/>
            <person name="Brannstrom I.O."/>
            <person name="Guillou S."/>
            <person name="Cros-Aarteil S."/>
            <person name="Calhoun S."/>
            <person name="Haridas S."/>
            <person name="Kuo A."/>
            <person name="Mondo S."/>
            <person name="Pangilinan J."/>
            <person name="Riley R."/>
            <person name="Labutti K."/>
            <person name="Andreopoulos B."/>
            <person name="Lipzen A."/>
            <person name="Chen C."/>
            <person name="Yanf M."/>
            <person name="Daum C."/>
            <person name="Ng V."/>
            <person name="Clum A."/>
            <person name="Steindorff A."/>
            <person name="Ohm R."/>
            <person name="Martin F."/>
            <person name="Silar P."/>
            <person name="Natvig D."/>
            <person name="Lalanne C."/>
            <person name="Gautier V."/>
            <person name="Ament-Velasquez S.L."/>
            <person name="Kruys A."/>
            <person name="Hutchinson M.I."/>
            <person name="Powell A.J."/>
            <person name="Barry K."/>
            <person name="Miller A.N."/>
            <person name="Grigoriev I.V."/>
            <person name="Debuchy R."/>
            <person name="Gladieux P."/>
            <person name="Thoren M.H."/>
            <person name="Johannesson H."/>
        </authorList>
    </citation>
    <scope>NUCLEOTIDE SEQUENCE</scope>
    <source>
        <strain evidence="2">SMH2532-1</strain>
    </source>
</reference>
<proteinExistence type="predicted"/>
<evidence type="ECO:0000313" key="2">
    <source>
        <dbReference type="EMBL" id="KAK0644190.1"/>
    </source>
</evidence>
<dbReference type="Proteomes" id="UP001174936">
    <property type="component" value="Unassembled WGS sequence"/>
</dbReference>
<feature type="region of interest" description="Disordered" evidence="1">
    <location>
        <begin position="1"/>
        <end position="22"/>
    </location>
</feature>
<name>A0AA39Y468_9PEZI</name>
<sequence>MSHFQSGPIQESAPNSGASQSSDYLSEAFNVGSIKTAAQLRGWLALTLVPGCQKTENPPRLELGLASSAPFQRPTHRSGCEKGGPRHWVSTASAARSSGVVGYHVSLTH</sequence>
<feature type="region of interest" description="Disordered" evidence="1">
    <location>
        <begin position="64"/>
        <end position="86"/>
    </location>
</feature>
<evidence type="ECO:0000256" key="1">
    <source>
        <dbReference type="SAM" id="MobiDB-lite"/>
    </source>
</evidence>
<dbReference type="EMBL" id="JAULSV010000005">
    <property type="protein sequence ID" value="KAK0644190.1"/>
    <property type="molecule type" value="Genomic_DNA"/>
</dbReference>
<accession>A0AA39Y468</accession>
<comment type="caution">
    <text evidence="2">The sequence shown here is derived from an EMBL/GenBank/DDBJ whole genome shotgun (WGS) entry which is preliminary data.</text>
</comment>
<organism evidence="2 3">
    <name type="scientific">Cercophora newfieldiana</name>
    <dbReference type="NCBI Taxonomy" id="92897"/>
    <lineage>
        <taxon>Eukaryota</taxon>
        <taxon>Fungi</taxon>
        <taxon>Dikarya</taxon>
        <taxon>Ascomycota</taxon>
        <taxon>Pezizomycotina</taxon>
        <taxon>Sordariomycetes</taxon>
        <taxon>Sordariomycetidae</taxon>
        <taxon>Sordariales</taxon>
        <taxon>Lasiosphaeriaceae</taxon>
        <taxon>Cercophora</taxon>
    </lineage>
</organism>
<evidence type="ECO:0000313" key="3">
    <source>
        <dbReference type="Proteomes" id="UP001174936"/>
    </source>
</evidence>